<evidence type="ECO:0000256" key="4">
    <source>
        <dbReference type="ARBA" id="ARBA00022603"/>
    </source>
</evidence>
<dbReference type="PANTHER" id="PTHR11265">
    <property type="entry name" value="S-ADENOSYL-METHYLTRANSFERASE MRAW"/>
    <property type="match status" value="1"/>
</dbReference>
<keyword evidence="3 7" id="KW-0698">rRNA processing</keyword>
<reference evidence="8 9" key="1">
    <citation type="submission" date="2019-02" db="EMBL/GenBank/DDBJ databases">
        <title>Closed genome of Sporomusa termitida DSM 4440.</title>
        <authorList>
            <person name="Poehlein A."/>
            <person name="Daniel R."/>
        </authorList>
    </citation>
    <scope>NUCLEOTIDE SEQUENCE [LARGE SCALE GENOMIC DNA]</scope>
    <source>
        <strain evidence="8 9">DSM 4440</strain>
    </source>
</reference>
<dbReference type="GO" id="GO:0070475">
    <property type="term" value="P:rRNA base methylation"/>
    <property type="evidence" value="ECO:0007669"/>
    <property type="project" value="UniProtKB-UniRule"/>
</dbReference>
<dbReference type="PIRSF" id="PIRSF004486">
    <property type="entry name" value="MraW"/>
    <property type="match status" value="1"/>
</dbReference>
<dbReference type="GO" id="GO:0005737">
    <property type="term" value="C:cytoplasm"/>
    <property type="evidence" value="ECO:0007669"/>
    <property type="project" value="UniProtKB-SubCell"/>
</dbReference>
<dbReference type="RefSeq" id="WP_246105534.1">
    <property type="nucleotide sequence ID" value="NZ_CP036259.1"/>
</dbReference>
<dbReference type="SUPFAM" id="SSF81799">
    <property type="entry name" value="Putative methyltransferase TM0872, insert domain"/>
    <property type="match status" value="1"/>
</dbReference>
<evidence type="ECO:0000313" key="9">
    <source>
        <dbReference type="Proteomes" id="UP000320776"/>
    </source>
</evidence>
<accession>A0A517DSR7</accession>
<evidence type="ECO:0000313" key="8">
    <source>
        <dbReference type="EMBL" id="QDR80377.1"/>
    </source>
</evidence>
<keyword evidence="6 7" id="KW-0949">S-adenosyl-L-methionine</keyword>
<dbReference type="PANTHER" id="PTHR11265:SF0">
    <property type="entry name" value="12S RRNA N4-METHYLCYTIDINE METHYLTRANSFERASE"/>
    <property type="match status" value="1"/>
</dbReference>
<organism evidence="8 9">
    <name type="scientific">Sporomusa termitida</name>
    <dbReference type="NCBI Taxonomy" id="2377"/>
    <lineage>
        <taxon>Bacteria</taxon>
        <taxon>Bacillati</taxon>
        <taxon>Bacillota</taxon>
        <taxon>Negativicutes</taxon>
        <taxon>Selenomonadales</taxon>
        <taxon>Sporomusaceae</taxon>
        <taxon>Sporomusa</taxon>
    </lineage>
</organism>
<feature type="binding site" evidence="7">
    <location>
        <position position="56"/>
    </location>
    <ligand>
        <name>S-adenosyl-L-methionine</name>
        <dbReference type="ChEBI" id="CHEBI:59789"/>
    </ligand>
</feature>
<feature type="binding site" evidence="7">
    <location>
        <position position="104"/>
    </location>
    <ligand>
        <name>S-adenosyl-L-methionine</name>
        <dbReference type="ChEBI" id="CHEBI:59789"/>
    </ligand>
</feature>
<sequence>MQEHGFEHTSVLLAESVAGIFSDPAGIYVDCTLGGGGHSAALAARLAPAGWLIGIDQDQAAIQAGKQRLAAADCRIDIVQSNFQCLGSVLAELKTGLVDGILFDLGVSSHQLDVADRGFSYMQDAPLDMRMNTNADFSAYDVVNTYSEQQLSAMITDYGEERWAKRIARFIVENRAVSDIKTTGRLVDIIKKAIPAAARREGPHPAKRTFQAIRIEVNNELAILRDTFITAVECLKAGGRIGIITFHSLEDRIAKQTLQHLAKTCICPPQLPICVCQHKPQIKVLGKPVLPSPDELEKNPRARSAKLRIAVKL</sequence>
<dbReference type="InterPro" id="IPR029063">
    <property type="entry name" value="SAM-dependent_MTases_sf"/>
</dbReference>
<feature type="binding site" evidence="7">
    <location>
        <position position="111"/>
    </location>
    <ligand>
        <name>S-adenosyl-L-methionine</name>
        <dbReference type="ChEBI" id="CHEBI:59789"/>
    </ligand>
</feature>
<evidence type="ECO:0000256" key="2">
    <source>
        <dbReference type="ARBA" id="ARBA00022490"/>
    </source>
</evidence>
<dbReference type="GO" id="GO:0071424">
    <property type="term" value="F:rRNA (cytosine-N4-)-methyltransferase activity"/>
    <property type="evidence" value="ECO:0007669"/>
    <property type="project" value="UniProtKB-UniRule"/>
</dbReference>
<dbReference type="Proteomes" id="UP000320776">
    <property type="component" value="Chromosome"/>
</dbReference>
<dbReference type="AlphaFoldDB" id="A0A517DSR7"/>
<gene>
    <name evidence="7 8" type="primary">rsmH</name>
    <name evidence="8" type="ORF">SPTER_17000</name>
</gene>
<dbReference type="EC" id="2.1.1.199" evidence="7"/>
<dbReference type="Gene3D" id="1.10.150.170">
    <property type="entry name" value="Putative methyltransferase TM0872, insert domain"/>
    <property type="match status" value="1"/>
</dbReference>
<comment type="catalytic activity">
    <reaction evidence="7">
        <text>cytidine(1402) in 16S rRNA + S-adenosyl-L-methionine = N(4)-methylcytidine(1402) in 16S rRNA + S-adenosyl-L-homocysteine + H(+)</text>
        <dbReference type="Rhea" id="RHEA:42928"/>
        <dbReference type="Rhea" id="RHEA-COMP:10286"/>
        <dbReference type="Rhea" id="RHEA-COMP:10287"/>
        <dbReference type="ChEBI" id="CHEBI:15378"/>
        <dbReference type="ChEBI" id="CHEBI:57856"/>
        <dbReference type="ChEBI" id="CHEBI:59789"/>
        <dbReference type="ChEBI" id="CHEBI:74506"/>
        <dbReference type="ChEBI" id="CHEBI:82748"/>
        <dbReference type="EC" id="2.1.1.199"/>
    </reaction>
</comment>
<protein>
    <recommendedName>
        <fullName evidence="7">Ribosomal RNA small subunit methyltransferase H</fullName>
        <ecNumber evidence="7">2.1.1.199</ecNumber>
    </recommendedName>
    <alternativeName>
        <fullName evidence="7">16S rRNA m(4)C1402 methyltransferase</fullName>
    </alternativeName>
    <alternativeName>
        <fullName evidence="7">rRNA (cytosine-N(4)-)-methyltransferase RsmH</fullName>
    </alternativeName>
</protein>
<dbReference type="InterPro" id="IPR023397">
    <property type="entry name" value="SAM-dep_MeTrfase_MraW_recog"/>
</dbReference>
<comment type="function">
    <text evidence="7">Specifically methylates the N4 position of cytidine in position 1402 (C1402) of 16S rRNA.</text>
</comment>
<evidence type="ECO:0000256" key="5">
    <source>
        <dbReference type="ARBA" id="ARBA00022679"/>
    </source>
</evidence>
<dbReference type="InterPro" id="IPR002903">
    <property type="entry name" value="RsmH"/>
</dbReference>
<dbReference type="NCBIfam" id="TIGR00006">
    <property type="entry name" value="16S rRNA (cytosine(1402)-N(4))-methyltransferase RsmH"/>
    <property type="match status" value="1"/>
</dbReference>
<comment type="subcellular location">
    <subcellularLocation>
        <location evidence="7">Cytoplasm</location>
    </subcellularLocation>
</comment>
<feature type="binding site" evidence="7">
    <location>
        <begin position="36"/>
        <end position="38"/>
    </location>
    <ligand>
        <name>S-adenosyl-L-methionine</name>
        <dbReference type="ChEBI" id="CHEBI:59789"/>
    </ligand>
</feature>
<dbReference type="EMBL" id="CP036259">
    <property type="protein sequence ID" value="QDR80377.1"/>
    <property type="molecule type" value="Genomic_DNA"/>
</dbReference>
<feature type="binding site" evidence="7">
    <location>
        <position position="83"/>
    </location>
    <ligand>
        <name>S-adenosyl-L-methionine</name>
        <dbReference type="ChEBI" id="CHEBI:59789"/>
    </ligand>
</feature>
<dbReference type="Pfam" id="PF01795">
    <property type="entry name" value="Methyltransf_5"/>
    <property type="match status" value="1"/>
</dbReference>
<keyword evidence="4 7" id="KW-0489">Methyltransferase</keyword>
<evidence type="ECO:0000256" key="7">
    <source>
        <dbReference type="HAMAP-Rule" id="MF_01007"/>
    </source>
</evidence>
<dbReference type="KEGG" id="sted:SPTER_17000"/>
<keyword evidence="2 7" id="KW-0963">Cytoplasm</keyword>
<proteinExistence type="inferred from homology"/>
<evidence type="ECO:0000256" key="1">
    <source>
        <dbReference type="ARBA" id="ARBA00010396"/>
    </source>
</evidence>
<dbReference type="HAMAP" id="MF_01007">
    <property type="entry name" value="16SrRNA_methyltr_H"/>
    <property type="match status" value="1"/>
</dbReference>
<dbReference type="SUPFAM" id="SSF53335">
    <property type="entry name" value="S-adenosyl-L-methionine-dependent methyltransferases"/>
    <property type="match status" value="1"/>
</dbReference>
<name>A0A517DSR7_9FIRM</name>
<keyword evidence="5 7" id="KW-0808">Transferase</keyword>
<keyword evidence="9" id="KW-1185">Reference proteome</keyword>
<evidence type="ECO:0000256" key="3">
    <source>
        <dbReference type="ARBA" id="ARBA00022552"/>
    </source>
</evidence>
<evidence type="ECO:0000256" key="6">
    <source>
        <dbReference type="ARBA" id="ARBA00022691"/>
    </source>
</evidence>
<comment type="similarity">
    <text evidence="1 7">Belongs to the methyltransferase superfamily. RsmH family.</text>
</comment>
<dbReference type="FunFam" id="1.10.150.170:FF:000001">
    <property type="entry name" value="Ribosomal RNA small subunit methyltransferase H"/>
    <property type="match status" value="1"/>
</dbReference>
<dbReference type="Gene3D" id="3.40.50.150">
    <property type="entry name" value="Vaccinia Virus protein VP39"/>
    <property type="match status" value="1"/>
</dbReference>